<dbReference type="STRING" id="1641165.XM38_15045"/>
<organism evidence="2 3">
    <name type="scientific">Halomicronema hongdechloris C2206</name>
    <dbReference type="NCBI Taxonomy" id="1641165"/>
    <lineage>
        <taxon>Bacteria</taxon>
        <taxon>Bacillati</taxon>
        <taxon>Cyanobacteriota</taxon>
        <taxon>Cyanophyceae</taxon>
        <taxon>Nodosilineales</taxon>
        <taxon>Nodosilineaceae</taxon>
        <taxon>Halomicronema</taxon>
    </lineage>
</organism>
<dbReference type="AlphaFoldDB" id="A0A1Z3HKZ2"/>
<feature type="compositionally biased region" description="Basic and acidic residues" evidence="1">
    <location>
        <begin position="173"/>
        <end position="183"/>
    </location>
</feature>
<feature type="region of interest" description="Disordered" evidence="1">
    <location>
        <begin position="170"/>
        <end position="195"/>
    </location>
</feature>
<dbReference type="Proteomes" id="UP000191901">
    <property type="component" value="Chromosome"/>
</dbReference>
<dbReference type="KEGG" id="hhg:XM38_019190"/>
<dbReference type="RefSeq" id="WP_088429606.1">
    <property type="nucleotide sequence ID" value="NZ_CP021983.2"/>
</dbReference>
<gene>
    <name evidence="2" type="ORF">XM38_019190</name>
</gene>
<evidence type="ECO:0000313" key="3">
    <source>
        <dbReference type="Proteomes" id="UP000191901"/>
    </source>
</evidence>
<dbReference type="EMBL" id="CP021983">
    <property type="protein sequence ID" value="ASC70970.1"/>
    <property type="molecule type" value="Genomic_DNA"/>
</dbReference>
<name>A0A1Z3HKZ2_9CYAN</name>
<evidence type="ECO:0000313" key="2">
    <source>
        <dbReference type="EMBL" id="ASC70970.1"/>
    </source>
</evidence>
<accession>A0A1Z3HKZ2</accession>
<reference evidence="2 3" key="1">
    <citation type="journal article" date="2016" name="Biochim. Biophys. Acta">
        <title>Characterization of red-shifted phycobilisomes isolated from the chlorophyll f-containing cyanobacterium Halomicronema hongdechloris.</title>
        <authorList>
            <person name="Li Y."/>
            <person name="Lin Y."/>
            <person name="Garvey C.J."/>
            <person name="Birch D."/>
            <person name="Corkery R.W."/>
            <person name="Loughlin P.C."/>
            <person name="Scheer H."/>
            <person name="Willows R.D."/>
            <person name="Chen M."/>
        </authorList>
    </citation>
    <scope>NUCLEOTIDE SEQUENCE [LARGE SCALE GENOMIC DNA]</scope>
    <source>
        <strain evidence="2 3">C2206</strain>
    </source>
</reference>
<evidence type="ECO:0000256" key="1">
    <source>
        <dbReference type="SAM" id="MobiDB-lite"/>
    </source>
</evidence>
<keyword evidence="3" id="KW-1185">Reference proteome</keyword>
<sequence length="246" mass="27053">MTAGSLAAHSESGGLSDQRGLTRFGAIASADLPINLIKTPIAFQATPDRRLAYELVSLQQPESLQGGGTPWQLWFRDLPVQTLDPERGEFRRQDTVSPVAKELHSDINDPEALSRDHNFLNGYEWRLAAEAAPPLDLFGLHFYPLTLERVDIQNDQVMVVEIVGRLQLPLPGQDEKKTPHEENANPASELKDLGNAVRLRYQRQTTEGSLELSRVSLDSAVAEWPLALDANGEITDAPCSPGRPCG</sequence>
<proteinExistence type="predicted"/>
<protein>
    <submittedName>
        <fullName evidence="2">Uncharacterized protein</fullName>
    </submittedName>
</protein>